<sequence length="221" mass="23976">MWWPPGRVGPARPTYDQGVAADREPAVYLIRHGETEWSATGKHTSYTDVPLTGDGERVARAAGAVLARLRGTDERPALVLSSPRRRALRTAELAGLTPDEVTDELAEWNYGEYEGLTTPEIRRTVDGWTVWTHPVPGGEEPARVADRADAVLARARAALSRGDVVLVGHGHFSRVLTARWIGLPATAGVHFALEAAGIVVLGHERGVPQVRRLNVPPWGLV</sequence>
<dbReference type="OrthoDB" id="4697614at2"/>
<dbReference type="NCBIfam" id="NF009993">
    <property type="entry name" value="PRK13462.1"/>
    <property type="match status" value="1"/>
</dbReference>
<dbReference type="Pfam" id="PF00300">
    <property type="entry name" value="His_Phos_1"/>
    <property type="match status" value="1"/>
</dbReference>
<dbReference type="InterPro" id="IPR013078">
    <property type="entry name" value="His_Pase_superF_clade-1"/>
</dbReference>
<dbReference type="PANTHER" id="PTHR48100:SF15">
    <property type="entry name" value="SEDOHEPTULOSE 1,7-BISPHOSPHATASE"/>
    <property type="match status" value="1"/>
</dbReference>
<dbReference type="GO" id="GO:0101006">
    <property type="term" value="F:protein histidine phosphatase activity"/>
    <property type="evidence" value="ECO:0007669"/>
    <property type="project" value="TreeGrafter"/>
</dbReference>
<dbReference type="GO" id="GO:0070297">
    <property type="term" value="P:regulation of phosphorelay signal transduction system"/>
    <property type="evidence" value="ECO:0007669"/>
    <property type="project" value="TreeGrafter"/>
</dbReference>
<feature type="active site" description="Proton donor/acceptor" evidence="1">
    <location>
        <position position="107"/>
    </location>
</feature>
<dbReference type="PANTHER" id="PTHR48100">
    <property type="entry name" value="BROAD-SPECIFICITY PHOSPHATASE YOR283W-RELATED"/>
    <property type="match status" value="1"/>
</dbReference>
<feature type="active site" description="Tele-phosphohistidine intermediate" evidence="1">
    <location>
        <position position="32"/>
    </location>
</feature>
<gene>
    <name evidence="3" type="ORF">SAMN05444320_10972</name>
</gene>
<proteinExistence type="predicted"/>
<name>A0A1M5JYC8_STRHI</name>
<evidence type="ECO:0000256" key="1">
    <source>
        <dbReference type="PIRSR" id="PIRSR613078-1"/>
    </source>
</evidence>
<keyword evidence="4" id="KW-1185">Reference proteome</keyword>
<accession>A0A1M5JYC8</accession>
<organism evidence="3 4">
    <name type="scientific">Streptoalloteichus hindustanus</name>
    <dbReference type="NCBI Taxonomy" id="2017"/>
    <lineage>
        <taxon>Bacteria</taxon>
        <taxon>Bacillati</taxon>
        <taxon>Actinomycetota</taxon>
        <taxon>Actinomycetes</taxon>
        <taxon>Pseudonocardiales</taxon>
        <taxon>Pseudonocardiaceae</taxon>
        <taxon>Streptoalloteichus</taxon>
    </lineage>
</organism>
<dbReference type="SUPFAM" id="SSF53254">
    <property type="entry name" value="Phosphoglycerate mutase-like"/>
    <property type="match status" value="1"/>
</dbReference>
<evidence type="ECO:0000313" key="3">
    <source>
        <dbReference type="EMBL" id="SHG45330.1"/>
    </source>
</evidence>
<evidence type="ECO:0000313" key="4">
    <source>
        <dbReference type="Proteomes" id="UP000184501"/>
    </source>
</evidence>
<dbReference type="SMART" id="SM00855">
    <property type="entry name" value="PGAM"/>
    <property type="match status" value="1"/>
</dbReference>
<dbReference type="Gene3D" id="3.40.50.1240">
    <property type="entry name" value="Phosphoglycerate mutase-like"/>
    <property type="match status" value="1"/>
</dbReference>
<dbReference type="Proteomes" id="UP000184501">
    <property type="component" value="Unassembled WGS sequence"/>
</dbReference>
<dbReference type="InterPro" id="IPR050275">
    <property type="entry name" value="PGM_Phosphatase"/>
</dbReference>
<feature type="binding site" evidence="2">
    <location>
        <position position="86"/>
    </location>
    <ligand>
        <name>substrate</name>
    </ligand>
</feature>
<reference evidence="3 4" key="1">
    <citation type="submission" date="2016-11" db="EMBL/GenBank/DDBJ databases">
        <authorList>
            <person name="Jaros S."/>
            <person name="Januszkiewicz K."/>
            <person name="Wedrychowicz H."/>
        </authorList>
    </citation>
    <scope>NUCLEOTIDE SEQUENCE [LARGE SCALE GENOMIC DNA]</scope>
    <source>
        <strain evidence="3 4">DSM 44523</strain>
    </source>
</reference>
<dbReference type="AlphaFoldDB" id="A0A1M5JYC8"/>
<dbReference type="InterPro" id="IPR029033">
    <property type="entry name" value="His_PPase_superfam"/>
</dbReference>
<dbReference type="STRING" id="2017.SAMN05444320_10972"/>
<dbReference type="EMBL" id="FQVN01000009">
    <property type="protein sequence ID" value="SHG45330.1"/>
    <property type="molecule type" value="Genomic_DNA"/>
</dbReference>
<protein>
    <submittedName>
        <fullName evidence="3">Probable phosphoglycerate mutase</fullName>
    </submittedName>
</protein>
<feature type="binding site" evidence="2">
    <location>
        <begin position="107"/>
        <end position="110"/>
    </location>
    <ligand>
        <name>substrate</name>
    </ligand>
</feature>
<evidence type="ECO:0000256" key="2">
    <source>
        <dbReference type="PIRSR" id="PIRSR613078-2"/>
    </source>
</evidence>
<dbReference type="CDD" id="cd07067">
    <property type="entry name" value="HP_PGM_like"/>
    <property type="match status" value="1"/>
</dbReference>